<dbReference type="InterPro" id="IPR036866">
    <property type="entry name" value="RibonucZ/Hydroxyglut_hydro"/>
</dbReference>
<dbReference type="Proteomes" id="UP001201812">
    <property type="component" value="Unassembled WGS sequence"/>
</dbReference>
<evidence type="ECO:0000256" key="4">
    <source>
        <dbReference type="ARBA" id="ARBA00032988"/>
    </source>
</evidence>
<protein>
    <recommendedName>
        <fullName evidence="3">Metallo-beta-lactamase domain-containing protein 1</fullName>
    </recommendedName>
    <alternativeName>
        <fullName evidence="4">Endoribonuclease MBLAC1</fullName>
    </alternativeName>
</protein>
<evidence type="ECO:0000256" key="5">
    <source>
        <dbReference type="ARBA" id="ARBA00044690"/>
    </source>
</evidence>
<evidence type="ECO:0000313" key="10">
    <source>
        <dbReference type="Proteomes" id="UP001201812"/>
    </source>
</evidence>
<gene>
    <name evidence="9" type="ORF">DdX_12368</name>
</gene>
<feature type="region of interest" description="Disordered" evidence="7">
    <location>
        <begin position="69"/>
        <end position="88"/>
    </location>
</feature>
<dbReference type="AlphaFoldDB" id="A0AAD4N0S6"/>
<feature type="domain" description="Metallo-beta-lactamase" evidence="8">
    <location>
        <begin position="437"/>
        <end position="606"/>
    </location>
</feature>
<accession>A0AAD4N0S6</accession>
<evidence type="ECO:0000256" key="1">
    <source>
        <dbReference type="ARBA" id="ARBA00004514"/>
    </source>
</evidence>
<comment type="subunit">
    <text evidence="2">Homodimer.</text>
</comment>
<comment type="subcellular location">
    <subcellularLocation>
        <location evidence="1">Cytoplasm</location>
        <location evidence="1">Cytosol</location>
    </subcellularLocation>
</comment>
<comment type="catalytic activity">
    <reaction evidence="5">
        <text>a ribonucleotidyl-ribonucleotide-RNA + H2O = a 3'-end ribonucleotide-RNA + a 5'-end 5'-phospho-ribonucleoside-RNA + H(+)</text>
        <dbReference type="Rhea" id="RHEA:68096"/>
        <dbReference type="Rhea" id="RHEA-COMP:15179"/>
        <dbReference type="Rhea" id="RHEA-COMP:17355"/>
        <dbReference type="Rhea" id="RHEA-COMP:17428"/>
        <dbReference type="ChEBI" id="CHEBI:15377"/>
        <dbReference type="ChEBI" id="CHEBI:15378"/>
        <dbReference type="ChEBI" id="CHEBI:74896"/>
        <dbReference type="ChEBI" id="CHEBI:138282"/>
        <dbReference type="ChEBI" id="CHEBI:173118"/>
    </reaction>
    <physiologicalReaction direction="left-to-right" evidence="5">
        <dbReference type="Rhea" id="RHEA:68097"/>
    </physiologicalReaction>
</comment>
<evidence type="ECO:0000259" key="8">
    <source>
        <dbReference type="SMART" id="SM00849"/>
    </source>
</evidence>
<dbReference type="InterPro" id="IPR039344">
    <property type="entry name" value="MBLAC1"/>
</dbReference>
<feature type="region of interest" description="Disordered" evidence="7">
    <location>
        <begin position="288"/>
        <end position="324"/>
    </location>
</feature>
<dbReference type="SMART" id="SM00849">
    <property type="entry name" value="Lactamase_B"/>
    <property type="match status" value="1"/>
</dbReference>
<comment type="caution">
    <text evidence="9">The sequence shown here is derived from an EMBL/GenBank/DDBJ whole genome shotgun (WGS) entry which is preliminary data.</text>
</comment>
<name>A0AAD4N0S6_9BILA</name>
<dbReference type="SUPFAM" id="SSF56281">
    <property type="entry name" value="Metallo-hydrolase/oxidoreductase"/>
    <property type="match status" value="1"/>
</dbReference>
<proteinExistence type="predicted"/>
<sequence>MVIRLLTFDAHYFAFELPTINNVAKRNLISEDDLSLLEDFEIRQLHDFVRGKGHGTASRVANFNFHENEESDDIQFGPPESKIKSNGDTNKMSMPLEPGPMQPFSIIMPGPDGRPANILPIHKMDSKNSKSSMPATDSEKPVVMMPSSDIPEIVVPIGNVPPVAATFGVKQRKEESKGTSTPASPTQERNDKLSSDEENNTEETPEPSSEDYEKLAKILQNVNDVTTKTTTPATRGLFSIRPSSYDKTASNTNDGKENDKKLSHVTWNGTVERIKGVTLPNAVQFSIGTQGKTSSPTTTTTAPITSITSPVIPSTTPPENNKTNQHSLLGRVLIQPSKNQVPVLIDTTQNSPKHIMNNTKDGVWAERMISLTPTVNDPKNQDTQPEDLEWKIREISHELSTVLHNEDPTKRDQTKAYVSVLREGIARQTDSNQYIFVGSITLIRDDGKVILVDTGLATDINGRTDLIKKLSKLGIVPPRVDYVVTTHGHADHAGNTNEFPDAVHFQGNLLHSRTRFNFSDLFDNDSHRLSANAWLVKTPGHTAEDISVIVRNTDKYGTMVISGDVFIAAEDIDYPMMWKPLAWNEQIQEESRRRLICFADWIVPGHSKVFRVTAAMRARMSPNCTTSNPFASVISSKNDRNNVQSRG</sequence>
<dbReference type="EMBL" id="JAKKPZ010000040">
    <property type="protein sequence ID" value="KAI1707533.1"/>
    <property type="molecule type" value="Genomic_DNA"/>
</dbReference>
<dbReference type="CDD" id="cd07711">
    <property type="entry name" value="MBLAC1-like_MBL-fold"/>
    <property type="match status" value="1"/>
</dbReference>
<feature type="region of interest" description="Disordered" evidence="7">
    <location>
        <begin position="168"/>
        <end position="212"/>
    </location>
</feature>
<evidence type="ECO:0000313" key="9">
    <source>
        <dbReference type="EMBL" id="KAI1707533.1"/>
    </source>
</evidence>
<feature type="compositionally biased region" description="Polar residues" evidence="7">
    <location>
        <begin position="241"/>
        <end position="253"/>
    </location>
</feature>
<dbReference type="PANTHER" id="PTHR23200">
    <property type="entry name" value="METALLO-BETA-LACTAMASE DOMAIN-CONTAINING PROTEIN 1"/>
    <property type="match status" value="1"/>
</dbReference>
<feature type="compositionally biased region" description="Low complexity" evidence="7">
    <location>
        <begin position="293"/>
        <end position="318"/>
    </location>
</feature>
<evidence type="ECO:0000256" key="2">
    <source>
        <dbReference type="ARBA" id="ARBA00011738"/>
    </source>
</evidence>
<dbReference type="InterPro" id="IPR001279">
    <property type="entry name" value="Metallo-B-lactamas"/>
</dbReference>
<dbReference type="PANTHER" id="PTHR23200:SF48">
    <property type="entry name" value="METALLO-BETA-LACTAMASE DOMAIN-CONTAINING PROTEIN 1"/>
    <property type="match status" value="1"/>
</dbReference>
<organism evidence="9 10">
    <name type="scientific">Ditylenchus destructor</name>
    <dbReference type="NCBI Taxonomy" id="166010"/>
    <lineage>
        <taxon>Eukaryota</taxon>
        <taxon>Metazoa</taxon>
        <taxon>Ecdysozoa</taxon>
        <taxon>Nematoda</taxon>
        <taxon>Chromadorea</taxon>
        <taxon>Rhabditida</taxon>
        <taxon>Tylenchina</taxon>
        <taxon>Tylenchomorpha</taxon>
        <taxon>Sphaerularioidea</taxon>
        <taxon>Anguinidae</taxon>
        <taxon>Anguininae</taxon>
        <taxon>Ditylenchus</taxon>
    </lineage>
</organism>
<feature type="compositionally biased region" description="Acidic residues" evidence="7">
    <location>
        <begin position="196"/>
        <end position="210"/>
    </location>
</feature>
<dbReference type="Pfam" id="PF00753">
    <property type="entry name" value="Lactamase_B"/>
    <property type="match status" value="1"/>
</dbReference>
<feature type="compositionally biased region" description="Polar residues" evidence="7">
    <location>
        <begin position="178"/>
        <end position="187"/>
    </location>
</feature>
<feature type="region of interest" description="Disordered" evidence="7">
    <location>
        <begin position="226"/>
        <end position="261"/>
    </location>
</feature>
<evidence type="ECO:0000256" key="7">
    <source>
        <dbReference type="SAM" id="MobiDB-lite"/>
    </source>
</evidence>
<dbReference type="GO" id="GO:0005829">
    <property type="term" value="C:cytosol"/>
    <property type="evidence" value="ECO:0007669"/>
    <property type="project" value="UniProtKB-SubCell"/>
</dbReference>
<comment type="function">
    <text evidence="6">Endoribonuclease that catalyzes the hydrolysis of histone-coding pre-mRNA 3'-end. Involved in histone pre-mRNA processing during the S-phase of the cell cycle, which is required for entering/progressing through S-phase. Cleaves histone pre-mRNA at a major and a minor cleavage site after the 5'-ACCCA-3' and the 5'-ACCCACA-3' sequence, respectively, and located downstream of the stem-loop. May require the presence of the HDE element located at the histone pre-RNA 3'-end to avoid non-specific cleavage.</text>
</comment>
<keyword evidence="10" id="KW-1185">Reference proteome</keyword>
<dbReference type="Gene3D" id="3.60.15.10">
    <property type="entry name" value="Ribonuclease Z/Hydroxyacylglutathione hydrolase-like"/>
    <property type="match status" value="1"/>
</dbReference>
<evidence type="ECO:0000256" key="6">
    <source>
        <dbReference type="ARBA" id="ARBA00045869"/>
    </source>
</evidence>
<evidence type="ECO:0000256" key="3">
    <source>
        <dbReference type="ARBA" id="ARBA00014856"/>
    </source>
</evidence>
<reference evidence="9" key="1">
    <citation type="submission" date="2022-01" db="EMBL/GenBank/DDBJ databases">
        <title>Genome Sequence Resource for Two Populations of Ditylenchus destructor, the Migratory Endoparasitic Phytonematode.</title>
        <authorList>
            <person name="Zhang H."/>
            <person name="Lin R."/>
            <person name="Xie B."/>
        </authorList>
    </citation>
    <scope>NUCLEOTIDE SEQUENCE</scope>
    <source>
        <strain evidence="9">BazhouSP</strain>
    </source>
</reference>